<evidence type="ECO:0000313" key="4">
    <source>
        <dbReference type="Proteomes" id="UP000186156"/>
    </source>
</evidence>
<dbReference type="AlphaFoldDB" id="A0A1N7LW37"/>
<protein>
    <submittedName>
        <fullName evidence="3">Uncharacterized protein</fullName>
    </submittedName>
</protein>
<evidence type="ECO:0000256" key="2">
    <source>
        <dbReference type="SAM" id="SignalP"/>
    </source>
</evidence>
<dbReference type="RefSeq" id="WP_076346047.1">
    <property type="nucleotide sequence ID" value="NZ_FTOO01000004.1"/>
</dbReference>
<gene>
    <name evidence="3" type="ORF">SAMN05421799_10424</name>
</gene>
<name>A0A1N7LW37_9BACL</name>
<dbReference type="PROSITE" id="PS51257">
    <property type="entry name" value="PROKAR_LIPOPROTEIN"/>
    <property type="match status" value="1"/>
</dbReference>
<feature type="signal peptide" evidence="2">
    <location>
        <begin position="1"/>
        <end position="29"/>
    </location>
</feature>
<proteinExistence type="predicted"/>
<dbReference type="EMBL" id="FTOO01000004">
    <property type="protein sequence ID" value="SIS78036.1"/>
    <property type="molecule type" value="Genomic_DNA"/>
</dbReference>
<feature type="region of interest" description="Disordered" evidence="1">
    <location>
        <begin position="249"/>
        <end position="270"/>
    </location>
</feature>
<dbReference type="Proteomes" id="UP000186156">
    <property type="component" value="Unassembled WGS sequence"/>
</dbReference>
<evidence type="ECO:0000256" key="1">
    <source>
        <dbReference type="SAM" id="MobiDB-lite"/>
    </source>
</evidence>
<accession>A0A1N7LW37</accession>
<dbReference type="OrthoDB" id="2374170at2"/>
<organism evidence="3 4">
    <name type="scientific">Alicyclobacillus vulcanalis</name>
    <dbReference type="NCBI Taxonomy" id="252246"/>
    <lineage>
        <taxon>Bacteria</taxon>
        <taxon>Bacillati</taxon>
        <taxon>Bacillota</taxon>
        <taxon>Bacilli</taxon>
        <taxon>Bacillales</taxon>
        <taxon>Alicyclobacillaceae</taxon>
        <taxon>Alicyclobacillus</taxon>
    </lineage>
</organism>
<keyword evidence="4" id="KW-1185">Reference proteome</keyword>
<keyword evidence="2" id="KW-0732">Signal</keyword>
<dbReference type="STRING" id="252246.SAMN05421799_10424"/>
<feature type="compositionally biased region" description="Polar residues" evidence="1">
    <location>
        <begin position="260"/>
        <end position="270"/>
    </location>
</feature>
<feature type="chain" id="PRO_5012681514" evidence="2">
    <location>
        <begin position="30"/>
        <end position="270"/>
    </location>
</feature>
<evidence type="ECO:0000313" key="3">
    <source>
        <dbReference type="EMBL" id="SIS78036.1"/>
    </source>
</evidence>
<reference evidence="4" key="1">
    <citation type="submission" date="2017-01" db="EMBL/GenBank/DDBJ databases">
        <authorList>
            <person name="Varghese N."/>
            <person name="Submissions S."/>
        </authorList>
    </citation>
    <scope>NUCLEOTIDE SEQUENCE [LARGE SCALE GENOMIC DNA]</scope>
    <source>
        <strain evidence="4">DSM 16176</strain>
    </source>
</reference>
<sequence length="270" mass="28618">MARIPQTKTLVGSVALVSTFLACGGVAFAAVDQASQTSSGEAQHERPDAHRKLLLELRKDLFSTAAQDLKLTPAQLREQLRSGKTLAEIASAQGVSTSTLTSDLENKLASDVQADVAQGSLTAQQASRLESRLDTAIQAFVKGEVPKGWDKVRPRGWDFARRDLLSVAAKDLNLSTSTLIQDLRDGKTLAELAASQGVSTSTLVSDLEQAAEQDVQKAVADGKITSSRAQTLESHLDTWISDWVNGTLPRPSGAHMPGAQPTSTSTGTNA</sequence>